<keyword evidence="30 32" id="KW-0449">Lipoprotein</keyword>
<keyword evidence="9 32" id="KW-1032">Host cell membrane</keyword>
<evidence type="ECO:0000256" key="7">
    <source>
        <dbReference type="ARBA" id="ARBA00022506"/>
    </source>
</evidence>
<dbReference type="FunFam" id="1.10.287.210:FF:000001">
    <property type="entry name" value="Envelope glycoprotein gp160"/>
    <property type="match status" value="1"/>
</dbReference>
<keyword evidence="26 32" id="KW-0564">Palmitate</keyword>
<keyword evidence="24 32" id="KW-0175">Coiled coil</keyword>
<evidence type="ECO:0000256" key="6">
    <source>
        <dbReference type="ARBA" id="ARBA00004650"/>
    </source>
</evidence>
<evidence type="ECO:0000256" key="25">
    <source>
        <dbReference type="ARBA" id="ARBA00023136"/>
    </source>
</evidence>
<feature type="disulfide bond" evidence="32">
    <location>
        <begin position="218"/>
        <end position="247"/>
    </location>
</feature>
<protein>
    <recommendedName>
        <fullName evidence="32">Envelope glycoprotein gp160</fullName>
    </recommendedName>
    <alternativeName>
        <fullName evidence="32">Env polyprotein</fullName>
    </alternativeName>
    <component>
        <recommendedName>
            <fullName evidence="32">Surface protein gp120</fullName>
            <shortName evidence="32">SU</shortName>
        </recommendedName>
        <alternativeName>
            <fullName evidence="32">Glycoprotein 120</fullName>
            <shortName evidence="32">gp120</shortName>
        </alternativeName>
    </component>
    <component>
        <recommendedName>
            <fullName evidence="32">Transmembrane protein gp41</fullName>
            <shortName evidence="32">TM</shortName>
        </recommendedName>
        <alternativeName>
            <fullName evidence="32">Glycoprotein 41</fullName>
            <shortName evidence="32">gp41</shortName>
        </alternativeName>
    </component>
</protein>
<reference evidence="37 38" key="1">
    <citation type="journal article" date="2012" name="Nature">
        <title>Increased HIV-1 vaccine efficacy against viruses with genetic signatures in Env V2.</title>
        <authorList>
            <person name="Rolland M."/>
            <person name="Edlefsen P.T."/>
            <person name="Larsen B.B."/>
            <person name="Tovanabutra S."/>
            <person name="Sanders-Buell E."/>
            <person name="Hertz T."/>
            <person name="de Camp A.C."/>
            <person name="Carrico C."/>
            <person name="Menis S."/>
            <person name="Magaret C.A."/>
            <person name="Ahmed H."/>
            <person name="Juraska M."/>
            <person name="Chen L."/>
            <person name="Konopa P."/>
            <person name="Nariya S."/>
            <person name="Stoddard J.N."/>
            <person name="Wong K."/>
            <person name="Zhao H."/>
            <person name="Deng W."/>
            <person name="Maust B.S."/>
            <person name="Bose M."/>
            <person name="Howell S."/>
            <person name="Bates A."/>
            <person name="Lazzaro M."/>
            <person name="O'Sullivan A."/>
            <person name="Lei E."/>
            <person name="Bradfield A."/>
            <person name="Ibitamuno G."/>
            <person name="Assawadarachai V."/>
            <person name="O'Connell R.J."/>
            <person name="de Souza M.S."/>
            <person name="Nitayaphan S."/>
            <person name="Rerks-Ngarm S."/>
            <person name="Robb M.L."/>
            <person name="McLellan J.S."/>
            <person name="Georgiev I."/>
            <person name="Kwong P.D."/>
            <person name="Carlson J.M."/>
            <person name="Michael N.L."/>
            <person name="Schief W.R."/>
            <person name="Gilbert P.B."/>
            <person name="Mullins J.I."/>
            <person name="Kim J.H."/>
        </authorList>
    </citation>
    <scope>NUCLEOTIDE SEQUENCE [LARGE SCALE GENOMIC DNA]</scope>
    <source>
        <strain evidence="37">AA085a_wg12</strain>
    </source>
</reference>
<comment type="function">
    <text evidence="32">Surface protein gp120: Attaches the virus to the host lymphoid cell by binding to the primary receptor CD4. This interaction induces a structural rearrangement creating a high affinity binding site for a chemokine coreceptor like CXCR4 and/or CCR5. Acts as a ligand for CD209/DC-SIGN and CLEC4M/DC-SIGNR, which are respectively found on dendritic cells (DCs), and on endothelial cells of liver sinusoids and lymph node sinuses. These interactions allow capture of viral particles at mucosal surfaces by these cells and subsequent transmission to permissive cells. HIV subverts the migration properties of dendritic cells to gain access to CD4+ T-cells in lymph nodes. Virus transmission to permissive T-cells occurs either in trans (without DCs infection, through viral capture and transmission), or in cis (following DCs productive infection, through the usual CD4-gp120 interaction), thereby inducing a robust infection. In trans infection, bound virions remain infectious over days and it is proposed that they are not degraded, but protected in non-lysosomal acidic organelles within the DCs close to the cell membrane thus contributing to the viral infectious potential during DCs' migration from the periphery to the lymphoid tissues. On arrival at lymphoid tissues, intact virions recycle back to DCs' cell surface allowing virus transmission to CD4+ T-cells.</text>
</comment>
<evidence type="ECO:0000256" key="1">
    <source>
        <dbReference type="ARBA" id="ARBA00004402"/>
    </source>
</evidence>
<keyword evidence="8 32" id="KW-1170">Fusion of virus membrane with host endosomal membrane</keyword>
<evidence type="ECO:0000256" key="23">
    <source>
        <dbReference type="ARBA" id="ARBA00023046"/>
    </source>
</evidence>
<dbReference type="GO" id="GO:0055036">
    <property type="term" value="C:virion membrane"/>
    <property type="evidence" value="ECO:0007669"/>
    <property type="project" value="UniProtKB-SubCell"/>
</dbReference>
<dbReference type="GO" id="GO:1903911">
    <property type="term" value="P:positive regulation of receptor clustering"/>
    <property type="evidence" value="ECO:0007669"/>
    <property type="project" value="UniProtKB-UniRule"/>
</dbReference>
<feature type="domain" description="Retroviral envelope protein GP41-like" evidence="36">
    <location>
        <begin position="522"/>
        <end position="713"/>
    </location>
</feature>
<keyword evidence="18 32" id="KW-0946">Virion</keyword>
<dbReference type="CDD" id="cd09909">
    <property type="entry name" value="HIV-1-like_HR1-HR2"/>
    <property type="match status" value="1"/>
</dbReference>
<dbReference type="GO" id="GO:0019062">
    <property type="term" value="P:virion attachment to host cell"/>
    <property type="evidence" value="ECO:0007669"/>
    <property type="project" value="UniProtKB-UniRule"/>
</dbReference>
<comment type="domain">
    <text evidence="32">The YXXL motif is involved in determining the exact site of viral release at the surface of infected mononuclear cells and promotes endocytosis. YXXL and di-leucine endocytosis motifs interact directly or indirectly with the clathrin adapter complexes, opperate independently, and their activities are not additive.</text>
</comment>
<feature type="short sequence motif" description="YXXL motif; contains endocytosis signal" evidence="32">
    <location>
        <begin position="704"/>
        <end position="707"/>
    </location>
</feature>
<comment type="domain">
    <text evidence="32">The membrane proximal external region (MPER) present in gp41 is a tryptophan-rich region recognized by the antibodies 2F5, Z13, and 4E10. MPER seems to play a role in fusion.</text>
</comment>
<evidence type="ECO:0000259" key="35">
    <source>
        <dbReference type="Pfam" id="PF00516"/>
    </source>
</evidence>
<evidence type="ECO:0000256" key="4">
    <source>
        <dbReference type="ARBA" id="ARBA00004563"/>
    </source>
</evidence>
<evidence type="ECO:0000256" key="9">
    <source>
        <dbReference type="ARBA" id="ARBA00022511"/>
    </source>
</evidence>
<evidence type="ECO:0000313" key="38">
    <source>
        <dbReference type="Proteomes" id="UP000157120"/>
    </source>
</evidence>
<feature type="region of interest" description="CD4-binding loop" evidence="32">
    <location>
        <begin position="362"/>
        <end position="372"/>
    </location>
</feature>
<feature type="lipid moiety-binding region" description="S-palmitoyl cysteine; by host" evidence="32">
    <location>
        <position position="756"/>
    </location>
</feature>
<feature type="disulfide bond" evidence="32">
    <location>
        <begin position="53"/>
        <end position="73"/>
    </location>
</feature>
<evidence type="ECO:0000256" key="26">
    <source>
        <dbReference type="ARBA" id="ARBA00023139"/>
    </source>
</evidence>
<keyword evidence="15 32" id="KW-0053">Apoptosis</keyword>
<feature type="short sequence motif" description="Di-leucine internalization motif" evidence="32">
    <location>
        <begin position="854"/>
        <end position="855"/>
    </location>
</feature>
<keyword evidence="17 32" id="KW-1161">Viral attachment to host cell</keyword>
<feature type="chain" id="PRO_5023352556" description="Transmembrane protein gp41" evidence="32">
    <location>
        <begin position="504"/>
        <end position="855"/>
    </location>
</feature>
<dbReference type="FunFam" id="2.170.40.20:FF:000004">
    <property type="entry name" value="Envelope glycoprotein gp160"/>
    <property type="match status" value="1"/>
</dbReference>
<feature type="disulfide bond" evidence="32">
    <location>
        <begin position="590"/>
        <end position="596"/>
    </location>
</feature>
<evidence type="ECO:0000256" key="29">
    <source>
        <dbReference type="ARBA" id="ARBA00023280"/>
    </source>
</evidence>
<dbReference type="GO" id="GO:0052031">
    <property type="term" value="P:symbiont-mediated perturbation of host defense response"/>
    <property type="evidence" value="ECO:0007669"/>
    <property type="project" value="UniProtKB-UniRule"/>
</dbReference>
<comment type="miscellaneous">
    <text evidence="32">Inhibitors targeting HIV-1 viral envelope proteins are used as antiretroviral drugs. Attachment of virions to the cell surface via non-specific interactions and CD4 binding can be blocked by inhibitors that include cyanovirin-N, cyclotriazadisulfonamide analogs, PRO 2000, TNX 355 and PRO 542. In addition, BMS 806 can block CD4-induced conformational changes. Env interactions with the coreceptor molecules can be targeted by CCR5 antagonists including SCH-D, maraviroc (UK 427857) and aplaviroc (GW 873140), and the CXCR4 antagonist AMD 070. Fusion of viral and cellular membranes can be inhibited by peptides such as enfuvirtide and tifuvirtide (T 1249). Resistance to inhibitors associated with mutations in Env are observed. Most of the time, single mutations confer only a modest reduction in drug susceptibility. Combination of several mutations is usually required to develop a high-level drug resistance.</text>
</comment>
<feature type="region of interest" description="Disordered" evidence="34">
    <location>
        <begin position="708"/>
        <end position="733"/>
    </location>
</feature>
<dbReference type="GO" id="GO:0019082">
    <property type="term" value="P:viral protein processing"/>
    <property type="evidence" value="ECO:0007669"/>
    <property type="project" value="UniProtKB-UniRule"/>
</dbReference>
<evidence type="ECO:0000256" key="33">
    <source>
        <dbReference type="RuleBase" id="RU363095"/>
    </source>
</evidence>
<sequence length="855" mass="96742">MRVREIQMNWPNLWKWGILSLGLVIICSASDNLWVTVYYGVPVWRDADTTLFCASDAKAHETEVHNVWATHACVPTDPNPQEIHLENVTENFNMWKNNMVEQMQEDVISLWDQSLKPCVKLTPLCVTLNCSNATFSGNTTSSNMTTTVGTITNEVKNCSFNITTEIKDRKKKVHALFYRLDIVQLDNSAEYRLINCNTSVIKQACPKISFDPIPIHYCTPAGYAILKCNDKNFNGTGPCKNVSSVQCTHGIKPVVSTQLLLNGSLAEEEIIIRSENLTNNAKIIIVHLNTSVEINCTRPANNTRKSITIGPGQVFYQTGDIIGDIRKAYCEINGTEWYEVLKQVKGKLNEHFNNKTINFQPPSGGDLEITMHHFNCRGEFFYCNTTRLFNNSCIENTTKCSNITLPCKIKQIVNMWQGVGQAMYAPPISGPISCVSSITGILLTRDGGNNDNNTNNNETFRPGGGNIKDNWRSELYKYKVVQIEPLGIAPTRAKRRVVQREKRAVGIGAMIFGFLGAAGSTMGAASITLTVQARQLLSGIVQQQSNLLRAIEAQQHMLQLTVWGIKQLQARVLAVERYLKDQKFLGLWGCSGKIICTTAVPWNSSWSNKSLEEIWNNMTWTEWEREISNYTNQIYAILTESQNQQDRNEKDLLELDKWASLWNWFDITRWLWYIKIFIMIVGGLIGLRIIFAVLSIVNRVRQGYSPLSFQTPTHHQREPDRPERIEEGGGEQGRDRSVRLVTGFLALAWDDLRSLCLFSYRLLRDSISIAARTVELLGHSSLKGLRRGWEGLKYLGNLLLYWGQELKISAISLLDATAIAVAGWTDRVIEVAQRAWRAILHIPRRIRQGFERALL</sequence>
<evidence type="ECO:0000256" key="10">
    <source>
        <dbReference type="ARBA" id="ARBA00022570"/>
    </source>
</evidence>
<comment type="function">
    <text evidence="32">Transmembrane protein gp41: Acts as a class I viral fusion protein. Under the current model, the protein has at least 3 conformational states: pre-fusion native state, pre-hairpin intermediate state, and post-fusion hairpin state. During fusion of viral and target intracellular membranes, the coiled coil regions (heptad repeats) assume a trimer-of-hairpins structure, positioning the fusion peptide in close proximity to the C-terminal region of the ectodomain. The formation of this structure appears to drive apposition and subsequent fusion of viral and target cell membranes. Complete fusion occurs in host cell endosomes and is dynamin-dependent, however some lipid transfer might occur at the plasma membrane. The virus undergoes clathrin-dependent internalization long before endosomal fusion, thus minimizing the surface exposure of conserved viral epitopes during fusion and reducing the efficacy of inhibitors targeting these epitopes. Membranes fusion leads to delivery of the nucleocapsid into the cytoplasm.</text>
</comment>
<keyword evidence="28 32" id="KW-0325">Glycoprotein</keyword>
<keyword evidence="13 32" id="KW-0165">Cleavage on pair of basic residues</keyword>
<comment type="PTM">
    <text evidence="32">Specific enzymatic cleavages in vivo yield mature proteins. Envelope glycoproteins are synthesized as a inactive precursor that is heavily N-glycosylated and processed likely by host cell furin in the Golgi to yield the mature SU and TM proteins. The cleavage site between SU and TM requires the minimal sequence [KR]-X-[KR]-R. About 2 of the 9 disulfide bonds of gp41 are reduced by P4HB/PDI, following binding to CD4 receptor.</text>
</comment>
<feature type="region of interest" description="Immunosuppression" evidence="32">
    <location>
        <begin position="566"/>
        <end position="584"/>
    </location>
</feature>
<dbReference type="GO" id="GO:0044175">
    <property type="term" value="C:host cell endosome membrane"/>
    <property type="evidence" value="ECO:0007669"/>
    <property type="project" value="UniProtKB-SubCell"/>
</dbReference>
<organism evidence="37 38">
    <name type="scientific">Human immunodeficiency virus type 1</name>
    <name type="common">HIV-1</name>
    <dbReference type="NCBI Taxonomy" id="11676"/>
    <lineage>
        <taxon>Viruses</taxon>
        <taxon>Riboviria</taxon>
        <taxon>Pararnavirae</taxon>
        <taxon>Artverviricota</taxon>
        <taxon>Revtraviricetes</taxon>
        <taxon>Ortervirales</taxon>
        <taxon>Retroviridae</taxon>
        <taxon>Orthoretrovirinae</taxon>
        <taxon>Lentivirus</taxon>
        <taxon>Lentivirus humimdef1</taxon>
    </lineage>
</organism>
<comment type="function">
    <text evidence="32">Envelope glycoprotein gp160: Oligomerizes in the host endoplasmic reticulum into predominantly trimers. In a second time, gp160 transits in the host Golgi, where glycosylation is completed. The precursor is then proteolytically cleaved in the trans-Golgi and thereby activated by cellular furin or furin-like proteases to produce gp120 and gp41.</text>
</comment>
<dbReference type="InterPro" id="IPR037527">
    <property type="entry name" value="Gp160"/>
</dbReference>
<comment type="subcellular location">
    <subcellularLocation>
        <location evidence="3">Host cell membrane</location>
        <topology evidence="3">Peripheral membrane protein</topology>
    </subcellularLocation>
    <subcellularLocation>
        <location evidence="1">Host cell membrane</location>
        <topology evidence="1">Single-pass type I membrane protein</topology>
    </subcellularLocation>
    <subcellularLocation>
        <location evidence="2">Host endosome membrane</location>
        <topology evidence="2">Peripheral membrane protein</topology>
    </subcellularLocation>
    <subcellularLocation>
        <location evidence="5">Host endosome membrane</location>
        <topology evidence="5">Single-pass type I membrane protein</topology>
    </subcellularLocation>
    <subcellularLocation>
        <location evidence="6">Virion membrane</location>
        <topology evidence="6">Peripheral membrane protein</topology>
    </subcellularLocation>
    <subcellularLocation>
        <location evidence="4">Virion membrane</location>
        <topology evidence="4">Single-pass type I membrane protein</topology>
    </subcellularLocation>
</comment>
<comment type="caution">
    <text evidence="32 33">Lacks conserved residue(s) required for the propagation of feature annotation.</text>
</comment>
<dbReference type="GO" id="GO:0019064">
    <property type="term" value="P:fusion of virus membrane with host plasma membrane"/>
    <property type="evidence" value="ECO:0007669"/>
    <property type="project" value="UniProtKB-UniRule"/>
</dbReference>
<keyword evidence="11 32" id="KW-0945">Host-virus interaction</keyword>
<dbReference type="GO" id="GO:0005198">
    <property type="term" value="F:structural molecule activity"/>
    <property type="evidence" value="ECO:0007669"/>
    <property type="project" value="UniProtKB-UniRule"/>
</dbReference>
<comment type="similarity">
    <text evidence="32">Belongs to the HIV-1 env protein family.</text>
</comment>
<comment type="domain">
    <text evidence="32 33">The 17 amino acids long immunosuppressive region is present in many retroviral envelope proteins. Synthetic peptides derived from this relatively conserved sequence inhibit immune function in vitro and in vivo.</text>
</comment>
<dbReference type="Proteomes" id="UP000157120">
    <property type="component" value="Genome"/>
</dbReference>
<evidence type="ECO:0000256" key="14">
    <source>
        <dbReference type="ARBA" id="ARBA00022692"/>
    </source>
</evidence>
<keyword evidence="12 32" id="KW-1162">Viral penetration into host cytoplasm</keyword>
<keyword evidence="7 32" id="KW-1168">Fusion of virus membrane with host membrane</keyword>
<dbReference type="InterPro" id="IPR036377">
    <property type="entry name" value="Gp120_core_sf"/>
</dbReference>
<comment type="PTM">
    <text evidence="32">Highly glycosylated by host. The high number of glycan on the protein is reffered to as 'glycan shield' because it contributes to hide protein sequence from adaptive immune system.</text>
</comment>
<comment type="subcellular location">
    <molecule>Transmembrane protein gp41</molecule>
    <subcellularLocation>
        <location evidence="32">Virion membrane</location>
        <topology evidence="32">Single-pass type I membrane protein</topology>
    </subcellularLocation>
    <subcellularLocation>
        <location evidence="32">Host cell membrane</location>
        <topology evidence="32">Single-pass type I membrane protein</topology>
    </subcellularLocation>
    <subcellularLocation>
        <location evidence="32">Host endosome membrane</location>
        <topology evidence="32">Single-pass type I membrane protein</topology>
    </subcellularLocation>
    <text evidence="32">It is probably concentrated at the site of budding and incorporated into the virions possibly by contacts between the cytoplasmic tail of Env and the N-terminus of Gag.</text>
</comment>
<evidence type="ECO:0000256" key="21">
    <source>
        <dbReference type="ARBA" id="ARBA00022890"/>
    </source>
</evidence>
<dbReference type="SUPFAM" id="SSF58069">
    <property type="entry name" value="Virus ectodomain"/>
    <property type="match status" value="1"/>
</dbReference>
<evidence type="ECO:0000256" key="17">
    <source>
        <dbReference type="ARBA" id="ARBA00022804"/>
    </source>
</evidence>
<dbReference type="HAMAP" id="MF_04083">
    <property type="entry name" value="HIV_ENV"/>
    <property type="match status" value="1"/>
</dbReference>
<feature type="region of interest" description="Fusion peptide" evidence="32">
    <location>
        <begin position="504"/>
        <end position="524"/>
    </location>
</feature>
<dbReference type="GO" id="GO:0075512">
    <property type="term" value="P:clathrin-dependent endocytosis of virus by host cell"/>
    <property type="evidence" value="ECO:0007669"/>
    <property type="project" value="UniProtKB-UniRule"/>
</dbReference>
<organismHost>
    <name type="scientific">Homo sapiens</name>
    <name type="common">Human</name>
    <dbReference type="NCBI Taxonomy" id="9606"/>
</organismHost>
<evidence type="ECO:0000256" key="3">
    <source>
        <dbReference type="ARBA" id="ARBA00004505"/>
    </source>
</evidence>
<evidence type="ECO:0000256" key="32">
    <source>
        <dbReference type="HAMAP-Rule" id="MF_04083"/>
    </source>
</evidence>
<evidence type="ECO:0000256" key="16">
    <source>
        <dbReference type="ARBA" id="ARBA00022729"/>
    </source>
</evidence>
<keyword evidence="19 32" id="KW-1043">Host membrane</keyword>
<dbReference type="GO" id="GO:0020002">
    <property type="term" value="C:host cell plasma membrane"/>
    <property type="evidence" value="ECO:0007669"/>
    <property type="project" value="UniProtKB-SubCell"/>
</dbReference>
<dbReference type="InterPro" id="IPR000777">
    <property type="entry name" value="HIV1_Gp120"/>
</dbReference>
<keyword evidence="14 32" id="KW-0812">Transmembrane</keyword>
<comment type="domain">
    <text evidence="32">Some of the most genetically diverse regions of the viral genome are present in Env. They are called variable regions 1 through 5 (V1 through V5). Coreceptor usage of gp120 is determined mainly by the primary structure of the third variable region (V3) in the outer domain of gp120. The sequence of V3 determines which coreceptor, CCR5 and/or CXCR4 (corresponding to R5/macrophage, X4/T cell and R5X4/T cell and macrophage tropism), is used to trigger the fusion potential of the Env complex, and hence which cells the virus can infect. Binding to CCR5 involves a region adjacent in addition to V3.</text>
</comment>
<keyword evidence="25 32" id="KW-0472">Membrane</keyword>
<feature type="transmembrane region" description="Helical" evidence="33">
    <location>
        <begin position="504"/>
        <end position="527"/>
    </location>
</feature>
<comment type="subunit">
    <text evidence="32">The mature envelope protein (Env) consists of a homotrimer of non-covalently associated gp120-gp41 heterodimers. The resulting complex protrudes from the virus surface as a spike. There seems to be as few as 10 spikes on the average virion. Surface protein gp120 interacts with host CD4, CCR5 and CXCR4. Gp120 also interacts with the C-type lectins CD209/DC-SIGN and CLEC4M/DC-SIGNR (collectively referred to as DC-SIGN(R)). Gp120 and gp41 interact with GalCer. Gp120 interacts with host ITGA4/ITGB7 complex; on CD4+ T-cells, this interaction results in rapid activation of integrin ITGAL/LFA-1, which facilitates efficient cell-to-cell spreading of HIV-1. Gp120 interacts with cell-associated heparan sulfate; this interaction increases virus infectivity on permissive cells and may be involved in infection of CD4- cells.</text>
</comment>
<keyword evidence="16 32" id="KW-0732">Signal</keyword>
<dbReference type="Gene3D" id="1.20.5.490">
    <property type="entry name" value="Single helix bin"/>
    <property type="match status" value="1"/>
</dbReference>
<comment type="subcellular location">
    <molecule>Surface protein gp120</molecule>
    <subcellularLocation>
        <location evidence="32">Virion membrane</location>
        <topology evidence="32">Peripheral membrane protein</topology>
    </subcellularLocation>
    <subcellularLocation>
        <location evidence="32">Host cell membrane</location>
        <topology evidence="32">Peripheral membrane protein</topology>
    </subcellularLocation>
    <subcellularLocation>
        <location evidence="32">Host endosome membrane</location>
        <topology evidence="32">Single-pass type I membrane protein</topology>
    </subcellularLocation>
    <text evidence="32">The surface protein is not anchored to the viral envelope, but associates with the extravirion surface through its binding to TM. It is probably concentrated at the site of budding and incorporated into the virions possibly by contacts between the cytoplasmic tail of Env and the N-terminus of Gag.</text>
</comment>
<evidence type="ECO:0000256" key="5">
    <source>
        <dbReference type="ARBA" id="ARBA00004578"/>
    </source>
</evidence>
<feature type="chain" id="PRO_5023352557" description="Envelope glycoprotein gp160" evidence="32">
    <location>
        <begin position="32"/>
        <end position="855"/>
    </location>
</feature>
<evidence type="ECO:0000256" key="24">
    <source>
        <dbReference type="ARBA" id="ARBA00023054"/>
    </source>
</evidence>
<feature type="coiled-coil region" evidence="32">
    <location>
        <begin position="625"/>
        <end position="659"/>
    </location>
</feature>
<name>K0GXH2_HV1</name>
<dbReference type="SUPFAM" id="SSF56502">
    <property type="entry name" value="gp120 core"/>
    <property type="match status" value="2"/>
</dbReference>
<keyword evidence="22 32" id="KW-1133">Transmembrane helix</keyword>
<evidence type="ECO:0000256" key="20">
    <source>
        <dbReference type="ARBA" id="ARBA00022879"/>
    </source>
</evidence>
<keyword evidence="29 32" id="KW-0899">Viral immunoevasion</keyword>
<feature type="site" description="Cleavage; by host furin" evidence="32">
    <location>
        <begin position="503"/>
        <end position="504"/>
    </location>
</feature>
<evidence type="ECO:0000256" key="8">
    <source>
        <dbReference type="ARBA" id="ARBA00022510"/>
    </source>
</evidence>
<evidence type="ECO:0000256" key="34">
    <source>
        <dbReference type="SAM" id="MobiDB-lite"/>
    </source>
</evidence>
<dbReference type="EMBL" id="JX447680">
    <property type="protein sequence ID" value="AFU31175.1"/>
    <property type="molecule type" value="Genomic_RNA"/>
</dbReference>
<keyword evidence="27 32" id="KW-1015">Disulfide bond</keyword>
<dbReference type="Gene3D" id="1.10.287.210">
    <property type="match status" value="1"/>
</dbReference>
<evidence type="ECO:0000256" key="19">
    <source>
        <dbReference type="ARBA" id="ARBA00022870"/>
    </source>
</evidence>
<keyword evidence="23 32" id="KW-1039">Host endosome</keyword>
<dbReference type="Pfam" id="PF00516">
    <property type="entry name" value="GP120"/>
    <property type="match status" value="1"/>
</dbReference>
<comment type="PTM">
    <text evidence="32">Palmitoylation of the transmembrane protein and of Env polyprotein (prior to its proteolytic cleavage) is essential for their association with host cell membrane lipid rafts. Palmitoylation is therefore required for envelope trafficking to classical lipid rafts, but not for viral replication.</text>
</comment>
<dbReference type="GO" id="GO:1903908">
    <property type="term" value="P:positive regulation of plasma membrane raft polarization"/>
    <property type="evidence" value="ECO:0007669"/>
    <property type="project" value="UniProtKB-UniRule"/>
</dbReference>
<feature type="disulfide bond" evidence="32">
    <location>
        <begin position="228"/>
        <end position="239"/>
    </location>
</feature>
<dbReference type="Gene3D" id="2.170.40.20">
    <property type="entry name" value="Human immunodeficiency virus 1, Gp160, envelope glycoprotein"/>
    <property type="match status" value="2"/>
</dbReference>
<evidence type="ECO:0000259" key="36">
    <source>
        <dbReference type="Pfam" id="PF00517"/>
    </source>
</evidence>
<feature type="compositionally biased region" description="Basic and acidic residues" evidence="34">
    <location>
        <begin position="715"/>
        <end position="733"/>
    </location>
</feature>
<keyword evidence="21 32" id="KW-1164">Virus endocytosis by host</keyword>
<comment type="domain">
    <text evidence="32">The CD4-binding region is targeted by the antibody b12.</text>
</comment>
<evidence type="ECO:0000256" key="2">
    <source>
        <dbReference type="ARBA" id="ARBA00004433"/>
    </source>
</evidence>
<keyword evidence="20 32" id="KW-0261">Viral envelope protein</keyword>
<dbReference type="Pfam" id="PF00517">
    <property type="entry name" value="GP41"/>
    <property type="match status" value="1"/>
</dbReference>
<accession>K0GXH2</accession>
<keyword evidence="31 32" id="KW-1160">Virus entry into host cell</keyword>
<feature type="domain" description="Human immunodeficiency virus 1 envelope glycoprotein Gp120" evidence="35">
    <location>
        <begin position="33"/>
        <end position="503"/>
    </location>
</feature>
<evidence type="ECO:0000256" key="13">
    <source>
        <dbReference type="ARBA" id="ARBA00022685"/>
    </source>
</evidence>
<feature type="transmembrane region" description="Helical" evidence="33">
    <location>
        <begin position="670"/>
        <end position="697"/>
    </location>
</feature>
<gene>
    <name evidence="32 37" type="primary">env</name>
</gene>
<comment type="miscellaneous">
    <text evidence="32">HIV-1 lineages are divided in three main groups, M (for Major), O (for Outlier), and N (for New, or Non-M, Non-O). The vast majority of strains found worldwide belong to the group M. Group O seems to be endemic to and largely confined to Cameroon and neighboring countries in West Central Africa, where these viruses represent a small minority of HIV-1 strains. The group N is represented by a limited number of isolates from Cameroonian persons. The group M is further subdivided in 9 clades or subtypes (A to D, F to H, J and K).</text>
</comment>
<dbReference type="GO" id="GO:0016020">
    <property type="term" value="C:membrane"/>
    <property type="evidence" value="ECO:0007669"/>
    <property type="project" value="UniProtKB-UniRule"/>
</dbReference>
<evidence type="ECO:0000313" key="37">
    <source>
        <dbReference type="EMBL" id="AFU31175.1"/>
    </source>
</evidence>
<evidence type="ECO:0000256" key="22">
    <source>
        <dbReference type="ARBA" id="ARBA00022989"/>
    </source>
</evidence>
<evidence type="ECO:0000256" key="11">
    <source>
        <dbReference type="ARBA" id="ARBA00022581"/>
    </source>
</evidence>
<feature type="region of interest" description="MPER; binding to GalCer" evidence="32">
    <location>
        <begin position="654"/>
        <end position="675"/>
    </location>
</feature>
<dbReference type="FunFam" id="2.170.40.20:FF:000003">
    <property type="entry name" value="Envelope glycoprotein gp160"/>
    <property type="match status" value="1"/>
</dbReference>
<dbReference type="InterPro" id="IPR000328">
    <property type="entry name" value="GP41-like"/>
</dbReference>
<feature type="topological domain" description="Cytoplasmic" evidence="32">
    <location>
        <begin position="698"/>
        <end position="855"/>
    </location>
</feature>
<keyword evidence="10 32" id="KW-1165">Clathrin-mediated endocytosis of virus by host</keyword>
<dbReference type="FunFam" id="1.20.5.490:FF:000001">
    <property type="entry name" value="Envelope glycoprotein gp160"/>
    <property type="match status" value="1"/>
</dbReference>
<evidence type="ECO:0000256" key="12">
    <source>
        <dbReference type="ARBA" id="ARBA00022595"/>
    </source>
</evidence>
<evidence type="ECO:0000256" key="18">
    <source>
        <dbReference type="ARBA" id="ARBA00022844"/>
    </source>
</evidence>
<dbReference type="GO" id="GO:0019031">
    <property type="term" value="C:viral envelope"/>
    <property type="evidence" value="ECO:0007669"/>
    <property type="project" value="UniProtKB-KW"/>
</dbReference>
<dbReference type="GO" id="GO:0039654">
    <property type="term" value="P:fusion of virus membrane with host endosome membrane"/>
    <property type="evidence" value="ECO:0007669"/>
    <property type="project" value="UniProtKB-UniRule"/>
</dbReference>
<evidence type="ECO:0000256" key="30">
    <source>
        <dbReference type="ARBA" id="ARBA00023288"/>
    </source>
</evidence>
<proteinExistence type="inferred from homology"/>
<evidence type="ECO:0000256" key="28">
    <source>
        <dbReference type="ARBA" id="ARBA00023180"/>
    </source>
</evidence>
<evidence type="ECO:0000256" key="27">
    <source>
        <dbReference type="ARBA" id="ARBA00023157"/>
    </source>
</evidence>
<evidence type="ECO:0000256" key="15">
    <source>
        <dbReference type="ARBA" id="ARBA00022703"/>
    </source>
</evidence>
<evidence type="ECO:0000256" key="31">
    <source>
        <dbReference type="ARBA" id="ARBA00023296"/>
    </source>
</evidence>